<comment type="caution">
    <text evidence="1">The sequence shown here is derived from an EMBL/GenBank/DDBJ whole genome shotgun (WGS) entry which is preliminary data.</text>
</comment>
<dbReference type="Proteomes" id="UP000004725">
    <property type="component" value="Unassembled WGS sequence"/>
</dbReference>
<accession>A0AA87LTE0</accession>
<sequence length="270" mass="30750">MARKYIRFNYFTTNLVPLGLPEEMGERYFAAAWDMTEILDYISIPRNTLDGVINVGEYIAELDRDTFIYDRQNNLYSFQISKLRETNIPSIKSIGNPKVDLTLSPDEYIGEFVTIVYDPTYYTLSIQSNLYSLNADQVMYFLNELRWRYLAEVGEQEQLPLKVALNPIIDPGRIDMAQTADIYRKITIKGSDISAEALAQNGTLNEVSELIGRAQGINFELTLSIGQAPKEESLDNDTIQEIIEGFRNIHILEPELFTLGRSSGNLAEIH</sequence>
<dbReference type="Pfam" id="PF20505">
    <property type="entry name" value="DUF6731"/>
    <property type="match status" value="1"/>
</dbReference>
<organism evidence="1 2">
    <name type="scientific">Planococcus antarcticus DSM 14505</name>
    <dbReference type="NCBI Taxonomy" id="1185653"/>
    <lineage>
        <taxon>Bacteria</taxon>
        <taxon>Bacillati</taxon>
        <taxon>Bacillota</taxon>
        <taxon>Bacilli</taxon>
        <taxon>Bacillales</taxon>
        <taxon>Caryophanaceae</taxon>
        <taxon>Planococcus</taxon>
    </lineage>
</organism>
<name>A0AA87LTE0_9BACL</name>
<gene>
    <name evidence="1" type="ORF">A1A1_02677</name>
</gene>
<reference evidence="1 2" key="1">
    <citation type="journal article" date="2012" name="J. Bacteriol.">
        <title>Genome Sequence of the Antarctic Psychrophile Bacterium Planococcus antarcticus DSM 14505.</title>
        <authorList>
            <person name="Margolles A."/>
            <person name="Gueimonde M."/>
            <person name="Sanchez B."/>
        </authorList>
    </citation>
    <scope>NUCLEOTIDE SEQUENCE [LARGE SCALE GENOMIC DNA]</scope>
    <source>
        <strain evidence="1 2">DSM 14505</strain>
    </source>
</reference>
<dbReference type="InterPro" id="IPR046618">
    <property type="entry name" value="DUF6731"/>
</dbReference>
<dbReference type="RefSeq" id="WP_006828551.1">
    <property type="nucleotide sequence ID" value="NZ_AJYB01000010.1"/>
</dbReference>
<evidence type="ECO:0000313" key="2">
    <source>
        <dbReference type="Proteomes" id="UP000004725"/>
    </source>
</evidence>
<protein>
    <submittedName>
        <fullName evidence="1">Uncharacterized protein</fullName>
    </submittedName>
</protein>
<dbReference type="AlphaFoldDB" id="A0AA87LTE0"/>
<proteinExistence type="predicted"/>
<dbReference type="EMBL" id="AJYB01000010">
    <property type="protein sequence ID" value="EIM07961.1"/>
    <property type="molecule type" value="Genomic_DNA"/>
</dbReference>
<evidence type="ECO:0000313" key="1">
    <source>
        <dbReference type="EMBL" id="EIM07961.1"/>
    </source>
</evidence>